<gene>
    <name evidence="1" type="ORF">PsorP6_015121</name>
</gene>
<organism evidence="1 2">
    <name type="scientific">Peronosclerospora sorghi</name>
    <dbReference type="NCBI Taxonomy" id="230839"/>
    <lineage>
        <taxon>Eukaryota</taxon>
        <taxon>Sar</taxon>
        <taxon>Stramenopiles</taxon>
        <taxon>Oomycota</taxon>
        <taxon>Peronosporomycetes</taxon>
        <taxon>Peronosporales</taxon>
        <taxon>Peronosporaceae</taxon>
        <taxon>Peronosclerospora</taxon>
    </lineage>
</organism>
<evidence type="ECO:0000313" key="2">
    <source>
        <dbReference type="Proteomes" id="UP001163321"/>
    </source>
</evidence>
<reference evidence="1 2" key="1">
    <citation type="journal article" date="2022" name="bioRxiv">
        <title>The genome of the oomycete Peronosclerospora sorghi, a cosmopolitan pathogen of maize and sorghum, is inflated with dispersed pseudogenes.</title>
        <authorList>
            <person name="Fletcher K."/>
            <person name="Martin F."/>
            <person name="Isakeit T."/>
            <person name="Cavanaugh K."/>
            <person name="Magill C."/>
            <person name="Michelmore R."/>
        </authorList>
    </citation>
    <scope>NUCLEOTIDE SEQUENCE [LARGE SCALE GENOMIC DNA]</scope>
    <source>
        <strain evidence="1">P6</strain>
    </source>
</reference>
<dbReference type="EMBL" id="CM047586">
    <property type="protein sequence ID" value="KAI9909647.1"/>
    <property type="molecule type" value="Genomic_DNA"/>
</dbReference>
<comment type="caution">
    <text evidence="1">The sequence shown here is derived from an EMBL/GenBank/DDBJ whole genome shotgun (WGS) entry which is preliminary data.</text>
</comment>
<accession>A0ACC0VTN9</accession>
<evidence type="ECO:0000313" key="1">
    <source>
        <dbReference type="EMBL" id="KAI9909647.1"/>
    </source>
</evidence>
<proteinExistence type="predicted"/>
<dbReference type="Proteomes" id="UP001163321">
    <property type="component" value="Chromosome 7"/>
</dbReference>
<protein>
    <submittedName>
        <fullName evidence="1">Uncharacterized protein</fullName>
    </submittedName>
</protein>
<name>A0ACC0VTN9_9STRA</name>
<keyword evidence="2" id="KW-1185">Reference proteome</keyword>
<sequence>MFELSTTKDEFVSTYKLALDAADVDRNGLKVGRWAVGLLRCYVDCIPNGCMAFTCPGVAVAQTVARLGLMRYGLALQLYVVLCGLALETILLDSALLTLLCMLGAMAAAMTIARLRTKMRALFEIPGNQLQDMATVFLCGPCAIAQMASHAEAYEAGTCSFRARSTLDGYVRL</sequence>